<dbReference type="InterPro" id="IPR028889">
    <property type="entry name" value="USP"/>
</dbReference>
<keyword evidence="10 16" id="KW-0863">Zinc-finger</keyword>
<feature type="domain" description="DUSP" evidence="21">
    <location>
        <begin position="736"/>
        <end position="836"/>
    </location>
</feature>
<dbReference type="InterPro" id="IPR018200">
    <property type="entry name" value="USP_CS"/>
</dbReference>
<keyword evidence="23" id="KW-1185">Reference proteome</keyword>
<evidence type="ECO:0000256" key="10">
    <source>
        <dbReference type="ARBA" id="ARBA00022771"/>
    </source>
</evidence>
<dbReference type="CDD" id="cd02674">
    <property type="entry name" value="Peptidase_C19R"/>
    <property type="match status" value="1"/>
</dbReference>
<evidence type="ECO:0000256" key="11">
    <source>
        <dbReference type="ARBA" id="ARBA00022786"/>
    </source>
</evidence>
<keyword evidence="12 17" id="KW-0378">Hydrolase</keyword>
<evidence type="ECO:0000256" key="4">
    <source>
        <dbReference type="ARBA" id="ARBA00008269"/>
    </source>
</evidence>
<dbReference type="PROSITE" id="PS51283">
    <property type="entry name" value="DUSP"/>
    <property type="match status" value="1"/>
</dbReference>
<keyword evidence="6" id="KW-0254">Endocytosis</keyword>
<keyword evidence="9" id="KW-0677">Repeat</keyword>
<evidence type="ECO:0000256" key="7">
    <source>
        <dbReference type="ARBA" id="ARBA00022670"/>
    </source>
</evidence>
<evidence type="ECO:0000256" key="17">
    <source>
        <dbReference type="RuleBase" id="RU366025"/>
    </source>
</evidence>
<evidence type="ECO:0000256" key="2">
    <source>
        <dbReference type="ARBA" id="ARBA00004300"/>
    </source>
</evidence>
<dbReference type="InterPro" id="IPR001394">
    <property type="entry name" value="Peptidase_C19_UCH"/>
</dbReference>
<keyword evidence="8" id="KW-0479">Metal-binding</keyword>
<feature type="compositionally biased region" description="Polar residues" evidence="18">
    <location>
        <begin position="282"/>
        <end position="292"/>
    </location>
</feature>
<evidence type="ECO:0000256" key="18">
    <source>
        <dbReference type="SAM" id="MobiDB-lite"/>
    </source>
</evidence>
<feature type="region of interest" description="Disordered" evidence="18">
    <location>
        <begin position="399"/>
        <end position="430"/>
    </location>
</feature>
<keyword evidence="7 17" id="KW-0645">Protease</keyword>
<keyword evidence="11 17" id="KW-0833">Ubl conjugation pathway</keyword>
<dbReference type="GO" id="GO:0004843">
    <property type="term" value="F:cysteine-type deubiquitinase activity"/>
    <property type="evidence" value="ECO:0007669"/>
    <property type="project" value="UniProtKB-UniRule"/>
</dbReference>
<evidence type="ECO:0000313" key="22">
    <source>
        <dbReference type="Ensembl" id="ENSCLMP00005050932.1"/>
    </source>
</evidence>
<evidence type="ECO:0000256" key="5">
    <source>
        <dbReference type="ARBA" id="ARBA00022490"/>
    </source>
</evidence>
<evidence type="ECO:0000256" key="1">
    <source>
        <dbReference type="ARBA" id="ARBA00000707"/>
    </source>
</evidence>
<dbReference type="SMART" id="SM00695">
    <property type="entry name" value="DUSP"/>
    <property type="match status" value="2"/>
</dbReference>
<dbReference type="Pfam" id="PF02148">
    <property type="entry name" value="zf-UBP"/>
    <property type="match status" value="1"/>
</dbReference>
<comment type="catalytic activity">
    <reaction evidence="1 17">
        <text>Thiol-dependent hydrolysis of ester, thioester, amide, peptide and isopeptide bonds formed by the C-terminal Gly of ubiquitin (a 76-residue protein attached to proteins as an intracellular targeting signal).</text>
        <dbReference type="EC" id="3.4.19.12"/>
    </reaction>
</comment>
<dbReference type="Gene3D" id="3.90.70.10">
    <property type="entry name" value="Cysteine proteinases"/>
    <property type="match status" value="2"/>
</dbReference>
<dbReference type="GO" id="GO:0006897">
    <property type="term" value="P:endocytosis"/>
    <property type="evidence" value="ECO:0007669"/>
    <property type="project" value="UniProtKB-KW"/>
</dbReference>
<dbReference type="GO" id="GO:0006508">
    <property type="term" value="P:proteolysis"/>
    <property type="evidence" value="ECO:0007669"/>
    <property type="project" value="UniProtKB-KW"/>
</dbReference>
<feature type="domain" description="USP" evidence="19">
    <location>
        <begin position="151"/>
        <end position="670"/>
    </location>
</feature>
<evidence type="ECO:0000256" key="15">
    <source>
        <dbReference type="ARBA" id="ARBA00023212"/>
    </source>
</evidence>
<keyword evidence="13 17" id="KW-0788">Thiol protease</keyword>
<dbReference type="GeneTree" id="ENSGT00940000157311"/>
<dbReference type="GO" id="GO:0008270">
    <property type="term" value="F:zinc ion binding"/>
    <property type="evidence" value="ECO:0007669"/>
    <property type="project" value="UniProtKB-KW"/>
</dbReference>
<evidence type="ECO:0000256" key="12">
    <source>
        <dbReference type="ARBA" id="ARBA00022801"/>
    </source>
</evidence>
<dbReference type="GO" id="GO:0048471">
    <property type="term" value="C:perinuclear region of cytoplasm"/>
    <property type="evidence" value="ECO:0007669"/>
    <property type="project" value="UniProtKB-SubCell"/>
</dbReference>
<dbReference type="Ensembl" id="ENSCLMT00005052592.1">
    <property type="protein sequence ID" value="ENSCLMP00005050932.1"/>
    <property type="gene ID" value="ENSCLMG00005023068.1"/>
</dbReference>
<organism evidence="22 23">
    <name type="scientific">Cyclopterus lumpus</name>
    <name type="common">Lumpsucker</name>
    <dbReference type="NCBI Taxonomy" id="8103"/>
    <lineage>
        <taxon>Eukaryota</taxon>
        <taxon>Metazoa</taxon>
        <taxon>Chordata</taxon>
        <taxon>Craniata</taxon>
        <taxon>Vertebrata</taxon>
        <taxon>Euteleostomi</taxon>
        <taxon>Actinopterygii</taxon>
        <taxon>Neopterygii</taxon>
        <taxon>Teleostei</taxon>
        <taxon>Neoteleostei</taxon>
        <taxon>Acanthomorphata</taxon>
        <taxon>Eupercaria</taxon>
        <taxon>Perciformes</taxon>
        <taxon>Cottioidei</taxon>
        <taxon>Cottales</taxon>
        <taxon>Cyclopteridae</taxon>
        <taxon>Cyclopterus</taxon>
    </lineage>
</organism>
<accession>A0A8C3B418</accession>
<reference evidence="22" key="2">
    <citation type="submission" date="2025-09" db="UniProtKB">
        <authorList>
            <consortium name="Ensembl"/>
        </authorList>
    </citation>
    <scope>IDENTIFICATION</scope>
</reference>
<dbReference type="Pfam" id="PF06337">
    <property type="entry name" value="DUSP"/>
    <property type="match status" value="1"/>
</dbReference>
<sequence>MLPASGCDCPHLDCVGEITKEELIQKSHGHCQDCKVGGPNLWACLENGCAYVGCGESHTDHSTVHSQETRHNLTVNLTTLRVWCYACGKEVFLERKLGPHSAHSNSKPLQSPQNAGQVRASFPSVLPPNGGCEDLDMETEEEDELRARGLTGLKNIGNTCYMNAALQALSNCPPLTQFFLECGGMVRTDKKPALCKSYQKLVSDLWHKNRPSYVVPTNLFQGIKAINPMFRGYSQQDSQEFLRCLMDQLHEELKETLPELYDQSNGITVDNGPEEDNRSQSDDFQSCESCGSSERADNEVQGGNVMKEDTNEAEMLIPEQDEIQSNREWQKEKNMINDLYRSGVNGVLGGSTGVDMDKDVDTTTETTAIISSQGAIKVQGRTSGYYGGDESPIPMEAHVPKMSSSPPKAASGWPSLNTAHKKGTSAQSEARQKKYRSVISDVFDGTIVSSVQCLTCDRVSVTLENFQDISLPIPGKEDLAKLHSATHQTSLIKAGSCGEAYAPQGWISFVMEYIKSWFWGPVVTLQDCLAAFFARDELKGDNMYSCEKCKKLRNGVKFCKMQSLPEILCVHLKRFRHELMFSTKISTHVSFPLEGLDLQPFLAKDSAAQTTNYDLLSVICHHGTASSGHYIAYCRNDVNNLWYEFDDQSVTEVSESLINLWVYSGLNKFKTFAEPGPISNDDFLCLHGGVCPKQSSGYRQLGGMLPQNVWDHLYRYGGGPAVNHLYVCHTCQIEIEKVEKRRKSELDMFVRAFQEEESPVVIYCISMQWFREWEGFVKGKDNDPPGPIDNSKITVNKNGHLTLKQGADSGQISEETWNFLHSIYGGGPLVTVRPNISHQEMETRSV</sequence>
<proteinExistence type="inferred from homology"/>
<dbReference type="PROSITE" id="PS50235">
    <property type="entry name" value="USP_3"/>
    <property type="match status" value="1"/>
</dbReference>
<dbReference type="InterPro" id="IPR050185">
    <property type="entry name" value="Ub_carboxyl-term_hydrolase"/>
</dbReference>
<protein>
    <recommendedName>
        <fullName evidence="17">Ubiquitin carboxyl-terminal hydrolase</fullName>
        <ecNumber evidence="17">3.4.19.12</ecNumber>
    </recommendedName>
</protein>
<evidence type="ECO:0000313" key="23">
    <source>
        <dbReference type="Proteomes" id="UP000694565"/>
    </source>
</evidence>
<dbReference type="SUPFAM" id="SSF54001">
    <property type="entry name" value="Cysteine proteinases"/>
    <property type="match status" value="1"/>
</dbReference>
<comment type="similarity">
    <text evidence="4">Belongs to the peptidase C19 family. USP20/USP33 subfamily.</text>
</comment>
<evidence type="ECO:0000259" key="19">
    <source>
        <dbReference type="PROSITE" id="PS50235"/>
    </source>
</evidence>
<evidence type="ECO:0000256" key="13">
    <source>
        <dbReference type="ARBA" id="ARBA00022807"/>
    </source>
</evidence>
<evidence type="ECO:0000256" key="8">
    <source>
        <dbReference type="ARBA" id="ARBA00022723"/>
    </source>
</evidence>
<feature type="compositionally biased region" description="Polar residues" evidence="18">
    <location>
        <begin position="414"/>
        <end position="429"/>
    </location>
</feature>
<dbReference type="Proteomes" id="UP000694565">
    <property type="component" value="Unplaced"/>
</dbReference>
<keyword evidence="14" id="KW-0862">Zinc</keyword>
<dbReference type="GO" id="GO:0016579">
    <property type="term" value="P:protein deubiquitination"/>
    <property type="evidence" value="ECO:0007669"/>
    <property type="project" value="InterPro"/>
</dbReference>
<dbReference type="InterPro" id="IPR006615">
    <property type="entry name" value="Pept_C19_DUSP"/>
</dbReference>
<dbReference type="PANTHER" id="PTHR21646:SF32">
    <property type="entry name" value="UBIQUITIN CARBOXYL-TERMINAL HYDROLASE 33"/>
    <property type="match status" value="1"/>
</dbReference>
<keyword evidence="5" id="KW-0963">Cytoplasm</keyword>
<dbReference type="InterPro" id="IPR035927">
    <property type="entry name" value="DUSP-like_sf"/>
</dbReference>
<evidence type="ECO:0000256" key="14">
    <source>
        <dbReference type="ARBA" id="ARBA00022833"/>
    </source>
</evidence>
<evidence type="ECO:0000259" key="20">
    <source>
        <dbReference type="PROSITE" id="PS50271"/>
    </source>
</evidence>
<dbReference type="SUPFAM" id="SSF143791">
    <property type="entry name" value="DUSP-like"/>
    <property type="match status" value="2"/>
</dbReference>
<dbReference type="InterPro" id="IPR038765">
    <property type="entry name" value="Papain-like_cys_pep_sf"/>
</dbReference>
<dbReference type="FunFam" id="3.90.70.10:FF:000056">
    <property type="entry name" value="Ubiquitinyl hydrolase 1"/>
    <property type="match status" value="1"/>
</dbReference>
<evidence type="ECO:0000256" key="3">
    <source>
        <dbReference type="ARBA" id="ARBA00004556"/>
    </source>
</evidence>
<dbReference type="PROSITE" id="PS50271">
    <property type="entry name" value="ZF_UBP"/>
    <property type="match status" value="1"/>
</dbReference>
<evidence type="ECO:0000259" key="21">
    <source>
        <dbReference type="PROSITE" id="PS51283"/>
    </source>
</evidence>
<evidence type="ECO:0000256" key="16">
    <source>
        <dbReference type="PROSITE-ProRule" id="PRU00502"/>
    </source>
</evidence>
<dbReference type="InterPro" id="IPR013083">
    <property type="entry name" value="Znf_RING/FYVE/PHD"/>
</dbReference>
<dbReference type="PROSITE" id="PS00973">
    <property type="entry name" value="USP_2"/>
    <property type="match status" value="1"/>
</dbReference>
<comment type="subcellular location">
    <subcellularLocation>
        <location evidence="2">Cytoplasm</location>
        <location evidence="2">Cytoskeleton</location>
        <location evidence="2">Microtubule organizing center</location>
        <location evidence="2">Centrosome</location>
    </subcellularLocation>
    <subcellularLocation>
        <location evidence="3">Cytoplasm</location>
        <location evidence="3">Perinuclear region</location>
    </subcellularLocation>
</comment>
<dbReference type="SMART" id="SM00290">
    <property type="entry name" value="ZnF_UBP"/>
    <property type="match status" value="1"/>
</dbReference>
<feature type="region of interest" description="Disordered" evidence="18">
    <location>
        <begin position="260"/>
        <end position="305"/>
    </location>
</feature>
<dbReference type="SUPFAM" id="SSF57850">
    <property type="entry name" value="RING/U-box"/>
    <property type="match status" value="1"/>
</dbReference>
<dbReference type="GO" id="GO:0005813">
    <property type="term" value="C:centrosome"/>
    <property type="evidence" value="ECO:0007669"/>
    <property type="project" value="UniProtKB-SubCell"/>
</dbReference>
<dbReference type="Pfam" id="PF00443">
    <property type="entry name" value="UCH"/>
    <property type="match status" value="1"/>
</dbReference>
<reference evidence="22" key="1">
    <citation type="submission" date="2025-08" db="UniProtKB">
        <authorList>
            <consortium name="Ensembl"/>
        </authorList>
    </citation>
    <scope>IDENTIFICATION</scope>
</reference>
<dbReference type="Gene3D" id="3.30.2230.10">
    <property type="entry name" value="DUSP-like"/>
    <property type="match status" value="1"/>
</dbReference>
<dbReference type="PANTHER" id="PTHR21646">
    <property type="entry name" value="UBIQUITIN CARBOXYL-TERMINAL HYDROLASE"/>
    <property type="match status" value="1"/>
</dbReference>
<feature type="domain" description="UBP-type" evidence="20">
    <location>
        <begin position="7"/>
        <end position="108"/>
    </location>
</feature>
<dbReference type="FunFam" id="3.30.40.10:FF:000065">
    <property type="entry name" value="Ubiquitinyl hydrolase 1"/>
    <property type="match status" value="1"/>
</dbReference>
<feature type="compositionally biased region" description="Low complexity" evidence="18">
    <location>
        <begin position="400"/>
        <end position="411"/>
    </location>
</feature>
<dbReference type="Gene3D" id="3.30.40.10">
    <property type="entry name" value="Zinc/RING finger domain, C3HC4 (zinc finger)"/>
    <property type="match status" value="1"/>
</dbReference>
<dbReference type="PROSITE" id="PS00972">
    <property type="entry name" value="USP_1"/>
    <property type="match status" value="1"/>
</dbReference>
<evidence type="ECO:0000256" key="6">
    <source>
        <dbReference type="ARBA" id="ARBA00022583"/>
    </source>
</evidence>
<evidence type="ECO:0000256" key="9">
    <source>
        <dbReference type="ARBA" id="ARBA00022737"/>
    </source>
</evidence>
<dbReference type="AlphaFoldDB" id="A0A8C3B418"/>
<name>A0A8C3B418_CYCLU</name>
<keyword evidence="15" id="KW-0206">Cytoskeleton</keyword>
<dbReference type="InterPro" id="IPR001607">
    <property type="entry name" value="Znf_UBP"/>
</dbReference>
<dbReference type="EC" id="3.4.19.12" evidence="17"/>